<feature type="region of interest" description="Disordered" evidence="1">
    <location>
        <begin position="524"/>
        <end position="631"/>
    </location>
</feature>
<evidence type="ECO:0000313" key="2">
    <source>
        <dbReference type="EMBL" id="KIJ38341.1"/>
    </source>
</evidence>
<reference evidence="2 3" key="1">
    <citation type="submission" date="2014-06" db="EMBL/GenBank/DDBJ databases">
        <title>Evolutionary Origins and Diversification of the Mycorrhizal Mutualists.</title>
        <authorList>
            <consortium name="DOE Joint Genome Institute"/>
            <consortium name="Mycorrhizal Genomics Consortium"/>
            <person name="Kohler A."/>
            <person name="Kuo A."/>
            <person name="Nagy L.G."/>
            <person name="Floudas D."/>
            <person name="Copeland A."/>
            <person name="Barry K.W."/>
            <person name="Cichocki N."/>
            <person name="Veneault-Fourrey C."/>
            <person name="LaButti K."/>
            <person name="Lindquist E.A."/>
            <person name="Lipzen A."/>
            <person name="Lundell T."/>
            <person name="Morin E."/>
            <person name="Murat C."/>
            <person name="Riley R."/>
            <person name="Ohm R."/>
            <person name="Sun H."/>
            <person name="Tunlid A."/>
            <person name="Henrissat B."/>
            <person name="Grigoriev I.V."/>
            <person name="Hibbett D.S."/>
            <person name="Martin F."/>
        </authorList>
    </citation>
    <scope>NUCLEOTIDE SEQUENCE [LARGE SCALE GENOMIC DNA]</scope>
    <source>
        <strain evidence="2 3">SS14</strain>
    </source>
</reference>
<dbReference type="AlphaFoldDB" id="A0A0C9VLB5"/>
<feature type="compositionally biased region" description="Low complexity" evidence="1">
    <location>
        <begin position="372"/>
        <end position="394"/>
    </location>
</feature>
<dbReference type="Proteomes" id="UP000054279">
    <property type="component" value="Unassembled WGS sequence"/>
</dbReference>
<name>A0A0C9VLB5_SPHS4</name>
<feature type="compositionally biased region" description="Pro residues" evidence="1">
    <location>
        <begin position="180"/>
        <end position="194"/>
    </location>
</feature>
<feature type="compositionally biased region" description="Polar residues" evidence="1">
    <location>
        <begin position="417"/>
        <end position="437"/>
    </location>
</feature>
<feature type="compositionally biased region" description="Polar residues" evidence="1">
    <location>
        <begin position="300"/>
        <end position="316"/>
    </location>
</feature>
<organism evidence="2 3">
    <name type="scientific">Sphaerobolus stellatus (strain SS14)</name>
    <dbReference type="NCBI Taxonomy" id="990650"/>
    <lineage>
        <taxon>Eukaryota</taxon>
        <taxon>Fungi</taxon>
        <taxon>Dikarya</taxon>
        <taxon>Basidiomycota</taxon>
        <taxon>Agaricomycotina</taxon>
        <taxon>Agaricomycetes</taxon>
        <taxon>Phallomycetidae</taxon>
        <taxon>Geastrales</taxon>
        <taxon>Sphaerobolaceae</taxon>
        <taxon>Sphaerobolus</taxon>
    </lineage>
</organism>
<protein>
    <submittedName>
        <fullName evidence="2">Unplaced genomic scaffold SPHSTscaffold_86, whole genome shotgun sequence</fullName>
    </submittedName>
</protein>
<feature type="compositionally biased region" description="Polar residues" evidence="1">
    <location>
        <begin position="556"/>
        <end position="567"/>
    </location>
</feature>
<feature type="compositionally biased region" description="Basic and acidic residues" evidence="1">
    <location>
        <begin position="546"/>
        <end position="555"/>
    </location>
</feature>
<feature type="region of interest" description="Disordered" evidence="1">
    <location>
        <begin position="91"/>
        <end position="240"/>
    </location>
</feature>
<feature type="compositionally biased region" description="Low complexity" evidence="1">
    <location>
        <begin position="525"/>
        <end position="536"/>
    </location>
</feature>
<dbReference type="EMBL" id="KN837161">
    <property type="protein sequence ID" value="KIJ38341.1"/>
    <property type="molecule type" value="Genomic_DNA"/>
</dbReference>
<evidence type="ECO:0000313" key="3">
    <source>
        <dbReference type="Proteomes" id="UP000054279"/>
    </source>
</evidence>
<feature type="compositionally biased region" description="Polar residues" evidence="1">
    <location>
        <begin position="597"/>
        <end position="623"/>
    </location>
</feature>
<feature type="compositionally biased region" description="Low complexity" evidence="1">
    <location>
        <begin position="207"/>
        <end position="220"/>
    </location>
</feature>
<gene>
    <name evidence="2" type="ORF">M422DRAFT_50068</name>
</gene>
<proteinExistence type="predicted"/>
<feature type="compositionally biased region" description="Basic and acidic residues" evidence="1">
    <location>
        <begin position="124"/>
        <end position="144"/>
    </location>
</feature>
<feature type="region of interest" description="Disordered" evidence="1">
    <location>
        <begin position="406"/>
        <end position="483"/>
    </location>
</feature>
<feature type="compositionally biased region" description="Polar residues" evidence="1">
    <location>
        <begin position="146"/>
        <end position="171"/>
    </location>
</feature>
<evidence type="ECO:0000256" key="1">
    <source>
        <dbReference type="SAM" id="MobiDB-lite"/>
    </source>
</evidence>
<accession>A0A0C9VLB5</accession>
<feature type="compositionally biased region" description="Low complexity" evidence="1">
    <location>
        <begin position="406"/>
        <end position="416"/>
    </location>
</feature>
<feature type="compositionally biased region" description="Low complexity" evidence="1">
    <location>
        <begin position="60"/>
        <end position="72"/>
    </location>
</feature>
<feature type="compositionally biased region" description="Low complexity" evidence="1">
    <location>
        <begin position="454"/>
        <end position="471"/>
    </location>
</feature>
<feature type="region of interest" description="Disordered" evidence="1">
    <location>
        <begin position="1"/>
        <end position="50"/>
    </location>
</feature>
<feature type="compositionally biased region" description="Polar residues" evidence="1">
    <location>
        <begin position="260"/>
        <end position="270"/>
    </location>
</feature>
<feature type="region of interest" description="Disordered" evidence="1">
    <location>
        <begin position="60"/>
        <end position="79"/>
    </location>
</feature>
<sequence length="671" mass="69273">MKSLLRKSKDKDKSKGTAARSTPDVAPMLKLSGVDDSPLPERPLLQSGLIGSSPSVASFTSFTSSNAASGSGSPPPLYARFARSSALDFNDASSIRSGGGSSLLSPPLSPPHTLKHRPSNESGFRSRDEVERLTVVRRDRDRGRSPSASDGDSQTRPSFSRAATSDGTSSKKAPVIQPILPRPPTPPPPSPPKPVYAKLAPAPPVTPTKTKIPVASASLPLPSPSQTFAPPSSPPGSLATRRAYSPLAAFYAKPAPIINATPSSPPNTLATLPPGAAKPTPPSALSRATSPTPSGRAISPVSSVNRAASPISSVNGSARAVSPVRNGSASASMGGMSGTDTEDDEKKVTAKGLRRGSYFASYPARTLGSPQSSTSLASNASASASANGNANGSVNGHEVRIIHLTTTSYNDTNNTSPRVSQTSSPTKRTLVPNTSLTIELKGTGADEVEPDVPTPRATAYAPSTPPSNSSASKDKGNAANVAEDEDPALKAFAATLPASMISNLGNSTTPVRASRVRTSRQAIPGAFNGANGHANNTSNGDAHINGIEKKEDKDTGSVSNPSPTTPSRIPLPVPIPSTEERIATLSRKSSYDLGISRSATPNGSKSRSETPNGSVPGTPTKGTLNRGVSGMGGVRERIRMLEEAERIERKVGGVGRKWWGGWYGSGSEEWC</sequence>
<dbReference type="HOGENOM" id="CLU_409489_0_0_1"/>
<keyword evidence="3" id="KW-1185">Reference proteome</keyword>
<feature type="region of interest" description="Disordered" evidence="1">
    <location>
        <begin position="257"/>
        <end position="394"/>
    </location>
</feature>